<dbReference type="PANTHER" id="PTHR14136:SF17">
    <property type="entry name" value="BTB_POZ DOMAIN-CONTAINING PROTEIN KCTD9"/>
    <property type="match status" value="1"/>
</dbReference>
<proteinExistence type="predicted"/>
<dbReference type="InterPro" id="IPR051082">
    <property type="entry name" value="Pentapeptide-BTB/POZ_domain"/>
</dbReference>
<comment type="caution">
    <text evidence="1">The sequence shown here is derived from an EMBL/GenBank/DDBJ whole genome shotgun (WGS) entry which is preliminary data.</text>
</comment>
<evidence type="ECO:0000313" key="1">
    <source>
        <dbReference type="EMBL" id="MCT2591215.1"/>
    </source>
</evidence>
<dbReference type="SUPFAM" id="SSF141571">
    <property type="entry name" value="Pentapeptide repeat-like"/>
    <property type="match status" value="1"/>
</dbReference>
<keyword evidence="2" id="KW-1185">Reference proteome</keyword>
<dbReference type="Gene3D" id="2.160.20.80">
    <property type="entry name" value="E3 ubiquitin-protein ligase SopA"/>
    <property type="match status" value="2"/>
</dbReference>
<name>A0ABT2JTL0_9ACTN</name>
<dbReference type="Proteomes" id="UP001156389">
    <property type="component" value="Unassembled WGS sequence"/>
</dbReference>
<protein>
    <submittedName>
        <fullName evidence="1">Pentapeptide repeat-containing protein</fullName>
    </submittedName>
</protein>
<gene>
    <name evidence="1" type="ORF">LHJ74_15085</name>
</gene>
<evidence type="ECO:0000313" key="2">
    <source>
        <dbReference type="Proteomes" id="UP001156389"/>
    </source>
</evidence>
<dbReference type="InterPro" id="IPR001646">
    <property type="entry name" value="5peptide_repeat"/>
</dbReference>
<dbReference type="PANTHER" id="PTHR14136">
    <property type="entry name" value="BTB_POZ DOMAIN-CONTAINING PROTEIN KCTD9"/>
    <property type="match status" value="1"/>
</dbReference>
<accession>A0ABT2JTL0</accession>
<dbReference type="RefSeq" id="WP_260218538.1">
    <property type="nucleotide sequence ID" value="NZ_JAJAGO010000006.1"/>
</dbReference>
<dbReference type="Pfam" id="PF00805">
    <property type="entry name" value="Pentapeptide"/>
    <property type="match status" value="2"/>
</dbReference>
<sequence length="289" mass="30135">MPGVVTAGLALWIFGPGAGWVVEHVDGVHGLTGEQDAQAKNNVRGRMLQAGAGLLATVAVFYTARTYRLSQQQQVTDRYTTTVEQLGSASLEVRLGGIYALERIARDSPRDHGAVMAVLAAFVRERSRDEDAHPAMGEAYGQTSGQQVRLRGDLQAALSAIGRRDHRSDSGKIYLSDADLRGADLRGAYLAGAGMRGSDLSGVNFGDCNLVGANLVGANLAGSALGGDMRGIRLKDADLTGAWLAGVPLHGADLTRAKLSGANLAGADLRGANLEDADLTDADLTGALR</sequence>
<dbReference type="EMBL" id="JAJAGO010000006">
    <property type="protein sequence ID" value="MCT2591215.1"/>
    <property type="molecule type" value="Genomic_DNA"/>
</dbReference>
<organism evidence="1 2">
    <name type="scientific">Streptomyces gossypii</name>
    <dbReference type="NCBI Taxonomy" id="2883101"/>
    <lineage>
        <taxon>Bacteria</taxon>
        <taxon>Bacillati</taxon>
        <taxon>Actinomycetota</taxon>
        <taxon>Actinomycetes</taxon>
        <taxon>Kitasatosporales</taxon>
        <taxon>Streptomycetaceae</taxon>
        <taxon>Streptomyces</taxon>
    </lineage>
</organism>
<reference evidence="1 2" key="1">
    <citation type="submission" date="2021-10" db="EMBL/GenBank/DDBJ databases">
        <title>Streptomyces gossypii sp. nov., isolated from soil collected from cotton field.</title>
        <authorList>
            <person name="Ge X."/>
            <person name="Chen X."/>
            <person name="Liu W."/>
        </authorList>
    </citation>
    <scope>NUCLEOTIDE SEQUENCE [LARGE SCALE GENOMIC DNA]</scope>
    <source>
        <strain evidence="1 2">N2-109</strain>
    </source>
</reference>